<evidence type="ECO:0000256" key="2">
    <source>
        <dbReference type="ARBA" id="ARBA00023163"/>
    </source>
</evidence>
<accession>A0AAE4NYQ6</accession>
<proteinExistence type="predicted"/>
<dbReference type="Gene3D" id="1.25.40.10">
    <property type="entry name" value="Tetratricopeptide repeat domain"/>
    <property type="match status" value="1"/>
</dbReference>
<gene>
    <name evidence="5" type="ORF">CMU51_08040</name>
</gene>
<dbReference type="GO" id="GO:0003700">
    <property type="term" value="F:DNA-binding transcription factor activity"/>
    <property type="evidence" value="ECO:0007669"/>
    <property type="project" value="InterPro"/>
</dbReference>
<dbReference type="AlphaFoldDB" id="A0AAE4NYQ6"/>
<evidence type="ECO:0000313" key="5">
    <source>
        <dbReference type="EMBL" id="MDV3664006.1"/>
    </source>
</evidence>
<keyword evidence="3" id="KW-0732">Signal</keyword>
<dbReference type="SUPFAM" id="SSF48452">
    <property type="entry name" value="TPR-like"/>
    <property type="match status" value="1"/>
</dbReference>
<evidence type="ECO:0000259" key="4">
    <source>
        <dbReference type="PROSITE" id="PS01124"/>
    </source>
</evidence>
<evidence type="ECO:0000313" key="6">
    <source>
        <dbReference type="Proteomes" id="UP001189000"/>
    </source>
</evidence>
<name>A0AAE4NYQ6_9FLAO</name>
<keyword evidence="5" id="KW-0238">DNA-binding</keyword>
<dbReference type="Gene3D" id="1.10.10.60">
    <property type="entry name" value="Homeodomain-like"/>
    <property type="match status" value="1"/>
</dbReference>
<dbReference type="SUPFAM" id="SSF46689">
    <property type="entry name" value="Homeodomain-like"/>
    <property type="match status" value="1"/>
</dbReference>
<evidence type="ECO:0000256" key="1">
    <source>
        <dbReference type="ARBA" id="ARBA00023015"/>
    </source>
</evidence>
<dbReference type="GO" id="GO:0043565">
    <property type="term" value="F:sequence-specific DNA binding"/>
    <property type="evidence" value="ECO:0007669"/>
    <property type="project" value="InterPro"/>
</dbReference>
<dbReference type="SMART" id="SM00342">
    <property type="entry name" value="HTH_ARAC"/>
    <property type="match status" value="1"/>
</dbReference>
<feature type="domain" description="HTH araC/xylS-type" evidence="4">
    <location>
        <begin position="418"/>
        <end position="510"/>
    </location>
</feature>
<dbReference type="InterPro" id="IPR018060">
    <property type="entry name" value="HTH_AraC"/>
</dbReference>
<keyword evidence="2" id="KW-0804">Transcription</keyword>
<dbReference type="EMBL" id="NWGY01000010">
    <property type="protein sequence ID" value="MDV3664006.1"/>
    <property type="molecule type" value="Genomic_DNA"/>
</dbReference>
<comment type="caution">
    <text evidence="5">The sequence shown here is derived from an EMBL/GenBank/DDBJ whole genome shotgun (WGS) entry which is preliminary data.</text>
</comment>
<feature type="chain" id="PRO_5042136069" evidence="3">
    <location>
        <begin position="20"/>
        <end position="524"/>
    </location>
</feature>
<protein>
    <submittedName>
        <fullName evidence="5">DNA-binding protein</fullName>
    </submittedName>
</protein>
<feature type="signal peptide" evidence="3">
    <location>
        <begin position="1"/>
        <end position="19"/>
    </location>
</feature>
<keyword evidence="1" id="KW-0805">Transcription regulation</keyword>
<organism evidence="5 6">
    <name type="scientific">Elizabethkingia anophelis</name>
    <dbReference type="NCBI Taxonomy" id="1117645"/>
    <lineage>
        <taxon>Bacteria</taxon>
        <taxon>Pseudomonadati</taxon>
        <taxon>Bacteroidota</taxon>
        <taxon>Flavobacteriia</taxon>
        <taxon>Flavobacteriales</taxon>
        <taxon>Weeksellaceae</taxon>
        <taxon>Elizabethkingia</taxon>
    </lineage>
</organism>
<sequence>MIKCFYAMVLFSALTFAQATDSFNISGYIRKIYYLDTNSHSLKPRTNQERAWAYMQVADSLYKQIRYTEAIKLYEQADYYALKNQHNKERFVINYFLSDIYRSIGFSNKANEYWEVACSFFNSLDRIDSAIMTNLYKARRMEHNNQFYLAILYHQENISLLEKKYLNLPESKSLIFQQKIDLALEHNIIAYDYLKNNNLHEAKKNFEKTEFYLKDINIATQYQTPYYDLCKAIIAIKENKREEARKWFDSAEKIAEKKAYQVFAKRISEEKILSKIDQLDNHSSKSFKEFFKKILTEIQKVNELEIEREEKKVTDQSNQIEHWKSFFILLTATLTLYIIIKDKKTHKKRSPNQSENARITFTKEIKHAPENDIQPPENFSFINLNYENITRTSTLISEAKESELLEKLNQFETGTDFMAKNFTLSNLASILDTNTKYVHYLLKAHRNKNFNDYINGLKIKYIVHCLCKEPKFQNYKISYLADIGGFSSQSRFAYIFKKEVGLSPSDFIRTLKRKNKTSQNTDIQ</sequence>
<dbReference type="PROSITE" id="PS01124">
    <property type="entry name" value="HTH_ARAC_FAMILY_2"/>
    <property type="match status" value="1"/>
</dbReference>
<reference evidence="5" key="1">
    <citation type="submission" date="2023-02" db="EMBL/GenBank/DDBJ databases">
        <title>Elizabethkingia anophelis draft genomes.</title>
        <authorList>
            <person name="Nicholson A.C."/>
            <person name="Whitney A.M."/>
            <person name="Humrighouse B.W."/>
            <person name="Villarma A."/>
            <person name="Bell M."/>
            <person name="Mcquiston J."/>
        </authorList>
    </citation>
    <scope>NUCLEOTIDE SEQUENCE</scope>
    <source>
        <strain evidence="5">B4955</strain>
    </source>
</reference>
<evidence type="ECO:0000256" key="3">
    <source>
        <dbReference type="SAM" id="SignalP"/>
    </source>
</evidence>
<dbReference type="InterPro" id="IPR009057">
    <property type="entry name" value="Homeodomain-like_sf"/>
</dbReference>
<dbReference type="InterPro" id="IPR011990">
    <property type="entry name" value="TPR-like_helical_dom_sf"/>
</dbReference>
<dbReference type="Proteomes" id="UP001189000">
    <property type="component" value="Unassembled WGS sequence"/>
</dbReference>